<gene>
    <name evidence="13" type="primary">hdr</name>
</gene>
<evidence type="ECO:0000256" key="8">
    <source>
        <dbReference type="ARBA" id="ARBA00023180"/>
    </source>
</evidence>
<accession>A0A3B3IN84</accession>
<feature type="domain" description="TNFR-Cys" evidence="12">
    <location>
        <begin position="116"/>
        <end position="156"/>
    </location>
</feature>
<reference evidence="13 14" key="1">
    <citation type="journal article" date="2007" name="Nature">
        <title>The medaka draft genome and insights into vertebrate genome evolution.</title>
        <authorList>
            <person name="Kasahara M."/>
            <person name="Naruse K."/>
            <person name="Sasaki S."/>
            <person name="Nakatani Y."/>
            <person name="Qu W."/>
            <person name="Ahsan B."/>
            <person name="Yamada T."/>
            <person name="Nagayasu Y."/>
            <person name="Doi K."/>
            <person name="Kasai Y."/>
            <person name="Jindo T."/>
            <person name="Kobayashi D."/>
            <person name="Shimada A."/>
            <person name="Toyoda A."/>
            <person name="Kuroki Y."/>
            <person name="Fujiyama A."/>
            <person name="Sasaki T."/>
            <person name="Shimizu A."/>
            <person name="Asakawa S."/>
            <person name="Shimizu N."/>
            <person name="Hashimoto S."/>
            <person name="Yang J."/>
            <person name="Lee Y."/>
            <person name="Matsushima K."/>
            <person name="Sugano S."/>
            <person name="Sakaizumi M."/>
            <person name="Narita T."/>
            <person name="Ohishi K."/>
            <person name="Haga S."/>
            <person name="Ohta F."/>
            <person name="Nomoto H."/>
            <person name="Nogata K."/>
            <person name="Morishita T."/>
            <person name="Endo T."/>
            <person name="Shin-I T."/>
            <person name="Takeda H."/>
            <person name="Morishita S."/>
            <person name="Kohara Y."/>
        </authorList>
    </citation>
    <scope>NUCLEOTIDE SEQUENCE [LARGE SCALE GENOMIC DNA]</scope>
    <source>
        <strain evidence="13 14">Hd-rR</strain>
    </source>
</reference>
<evidence type="ECO:0000256" key="7">
    <source>
        <dbReference type="ARBA" id="ARBA00023170"/>
    </source>
</evidence>
<evidence type="ECO:0000259" key="12">
    <source>
        <dbReference type="PROSITE" id="PS50050"/>
    </source>
</evidence>
<dbReference type="GO" id="GO:0009986">
    <property type="term" value="C:cell surface"/>
    <property type="evidence" value="ECO:0000318"/>
    <property type="project" value="GO_Central"/>
</dbReference>
<dbReference type="InterPro" id="IPR052491">
    <property type="entry name" value="TNFRSF10"/>
</dbReference>
<dbReference type="Gene3D" id="1.10.533.10">
    <property type="entry name" value="Death Domain, Fas"/>
    <property type="match status" value="1"/>
</dbReference>
<keyword evidence="6 9" id="KW-1015">Disulfide bond</keyword>
<keyword evidence="8" id="KW-0325">Glycoprotein</keyword>
<feature type="disulfide bond" evidence="9">
    <location>
        <begin position="135"/>
        <end position="148"/>
    </location>
</feature>
<feature type="disulfide bond" evidence="9">
    <location>
        <begin position="97"/>
        <end position="115"/>
    </location>
</feature>
<dbReference type="InterPro" id="IPR001368">
    <property type="entry name" value="TNFR/NGFR_Cys_rich_reg"/>
</dbReference>
<dbReference type="CTD" id="373093"/>
<keyword evidence="7" id="KW-0675">Receptor</keyword>
<reference evidence="13" key="3">
    <citation type="submission" date="2025-09" db="UniProtKB">
        <authorList>
            <consortium name="Ensembl"/>
        </authorList>
    </citation>
    <scope>IDENTIFICATION</scope>
    <source>
        <strain evidence="13">Hd-rR</strain>
    </source>
</reference>
<keyword evidence="3" id="KW-0732">Signal</keyword>
<feature type="disulfide bond" evidence="9">
    <location>
        <begin position="94"/>
        <end position="107"/>
    </location>
</feature>
<sequence>MEVCRFMVSVGCLAFLVTLTAANLPPGLRVRRRRHFGACGEQEYPNGNICCLNCKAGTFVKSSCTAAGQRGTCEECDYGTFTEHDNHLQKCVDCAKCGPDQEVAEQCTNTQNTKCRCKAGRFCNPEEACEVCRKCLTCKSDEEIVRNCTFTSNTVCKKIPLKPGSSLDAVFFVLCVIPVVLFLVAGGIFLKYKKKCGCRGSSQASPTVAKSEENCGGRGSSAALILLSEEEQLPTLIPVNGEQSLRSCFELFEELDVDFHKKFFRRLDFSDNAIKSKDNLLYEDKIHELLNSWVEREGKKANLNELLKVLVELNQKRTAEKIMKKVLDNGQYCTESKDEV</sequence>
<feature type="disulfide bond" evidence="9">
    <location>
        <begin position="76"/>
        <end position="91"/>
    </location>
</feature>
<evidence type="ECO:0000313" key="13">
    <source>
        <dbReference type="Ensembl" id="ENSORLP00000045623.1"/>
    </source>
</evidence>
<name>A0A3B3IN84_ORYLA</name>
<dbReference type="PROSITE" id="PS50050">
    <property type="entry name" value="TNFR_NGFR_2"/>
    <property type="match status" value="2"/>
</dbReference>
<dbReference type="STRING" id="8090.ENSORLP00000045623"/>
<feature type="transmembrane region" description="Helical" evidence="10">
    <location>
        <begin position="6"/>
        <end position="24"/>
    </location>
</feature>
<dbReference type="PROSITE" id="PS50017">
    <property type="entry name" value="DEATH_DOMAIN"/>
    <property type="match status" value="1"/>
</dbReference>
<dbReference type="Ensembl" id="ENSORLT00000036799.1">
    <property type="protein sequence ID" value="ENSORLP00000045623.1"/>
    <property type="gene ID" value="ENSORLG00000025227.1"/>
</dbReference>
<dbReference type="SUPFAM" id="SSF47986">
    <property type="entry name" value="DEATH domain"/>
    <property type="match status" value="1"/>
</dbReference>
<dbReference type="SUPFAM" id="SSF57586">
    <property type="entry name" value="TNF receptor-like"/>
    <property type="match status" value="2"/>
</dbReference>
<feature type="disulfide bond" evidence="9">
    <location>
        <begin position="117"/>
        <end position="132"/>
    </location>
</feature>
<reference evidence="13" key="2">
    <citation type="submission" date="2025-08" db="UniProtKB">
        <authorList>
            <consortium name="Ensembl"/>
        </authorList>
    </citation>
    <scope>IDENTIFICATION</scope>
    <source>
        <strain evidence="13">Hd-rR</strain>
    </source>
</reference>
<evidence type="ECO:0000256" key="4">
    <source>
        <dbReference type="ARBA" id="ARBA00022737"/>
    </source>
</evidence>
<dbReference type="AlphaFoldDB" id="A0A3B3IN84"/>
<dbReference type="GO" id="GO:0036462">
    <property type="term" value="P:TRAIL-activated apoptotic signaling pathway"/>
    <property type="evidence" value="ECO:0000318"/>
    <property type="project" value="GO_Central"/>
</dbReference>
<evidence type="ECO:0000256" key="9">
    <source>
        <dbReference type="PROSITE-ProRule" id="PRU00206"/>
    </source>
</evidence>
<dbReference type="GO" id="GO:0043065">
    <property type="term" value="P:positive regulation of apoptotic process"/>
    <property type="evidence" value="ECO:0000318"/>
    <property type="project" value="GO_Central"/>
</dbReference>
<dbReference type="GeneTree" id="ENSGT00940000165531"/>
<protein>
    <submittedName>
        <fullName evidence="13">Hematopoietic death receptor</fullName>
    </submittedName>
</protein>
<keyword evidence="4" id="KW-0677">Repeat</keyword>
<evidence type="ECO:0000259" key="11">
    <source>
        <dbReference type="PROSITE" id="PS50017"/>
    </source>
</evidence>
<feature type="transmembrane region" description="Helical" evidence="10">
    <location>
        <begin position="167"/>
        <end position="190"/>
    </location>
</feature>
<keyword evidence="10" id="KW-0812">Transmembrane</keyword>
<evidence type="ECO:0000313" key="14">
    <source>
        <dbReference type="Proteomes" id="UP000001038"/>
    </source>
</evidence>
<keyword evidence="2" id="KW-0053">Apoptosis</keyword>
<dbReference type="PANTHER" id="PTHR46330">
    <property type="entry name" value="TUMOR NECROSIS FACTOR RECEPTOR SUPERFAMILY MEMBER 10B"/>
    <property type="match status" value="1"/>
</dbReference>
<dbReference type="GeneID" id="101173230"/>
<dbReference type="InterPro" id="IPR011029">
    <property type="entry name" value="DEATH-like_dom_sf"/>
</dbReference>
<dbReference type="SMART" id="SM00208">
    <property type="entry name" value="TNFR"/>
    <property type="match status" value="3"/>
</dbReference>
<keyword evidence="14" id="KW-1185">Reference proteome</keyword>
<dbReference type="PANTHER" id="PTHR46330:SF6">
    <property type="entry name" value="HEMATOPOIETIC DEATH RECEPTOR-RELATED"/>
    <property type="match status" value="1"/>
</dbReference>
<proteinExistence type="predicted"/>
<dbReference type="Pfam" id="PF00531">
    <property type="entry name" value="Death"/>
    <property type="match status" value="1"/>
</dbReference>
<dbReference type="Pfam" id="PF00020">
    <property type="entry name" value="TNFR_c6"/>
    <property type="match status" value="2"/>
</dbReference>
<dbReference type="InterPro" id="IPR000488">
    <property type="entry name" value="Death_dom"/>
</dbReference>
<dbReference type="KEGG" id="ola:101173230"/>
<keyword evidence="10" id="KW-1133">Transmembrane helix</keyword>
<dbReference type="Gene3D" id="2.10.50.10">
    <property type="entry name" value="Tumor Necrosis Factor Receptor, subunit A, domain 2"/>
    <property type="match status" value="3"/>
</dbReference>
<feature type="disulfide bond" evidence="9">
    <location>
        <begin position="138"/>
        <end position="156"/>
    </location>
</feature>
<dbReference type="Bgee" id="ENSORLG00000025227">
    <property type="expression patterns" value="Expressed in animal zygote and 13 other cell types or tissues"/>
</dbReference>
<dbReference type="OrthoDB" id="8848202at2759"/>
<evidence type="ECO:0000256" key="10">
    <source>
        <dbReference type="SAM" id="Phobius"/>
    </source>
</evidence>
<evidence type="ECO:0000256" key="5">
    <source>
        <dbReference type="ARBA" id="ARBA00023136"/>
    </source>
</evidence>
<feature type="domain" description="TNFR-Cys" evidence="12">
    <location>
        <begin position="75"/>
        <end position="115"/>
    </location>
</feature>
<feature type="domain" description="Death" evidence="11">
    <location>
        <begin position="261"/>
        <end position="326"/>
    </location>
</feature>
<evidence type="ECO:0000256" key="2">
    <source>
        <dbReference type="ARBA" id="ARBA00022703"/>
    </source>
</evidence>
<feature type="repeat" description="TNFR-Cys" evidence="9">
    <location>
        <begin position="75"/>
        <end position="115"/>
    </location>
</feature>
<comment type="subcellular location">
    <subcellularLocation>
        <location evidence="1">Membrane</location>
    </subcellularLocation>
</comment>
<evidence type="ECO:0000256" key="3">
    <source>
        <dbReference type="ARBA" id="ARBA00022729"/>
    </source>
</evidence>
<dbReference type="GO" id="GO:0005886">
    <property type="term" value="C:plasma membrane"/>
    <property type="evidence" value="ECO:0000318"/>
    <property type="project" value="GO_Central"/>
</dbReference>
<dbReference type="Proteomes" id="UP000001038">
    <property type="component" value="Chromosome 9"/>
</dbReference>
<dbReference type="InParanoid" id="A0A3B3IN84"/>
<evidence type="ECO:0000256" key="1">
    <source>
        <dbReference type="ARBA" id="ARBA00004370"/>
    </source>
</evidence>
<keyword evidence="5 10" id="KW-0472">Membrane</keyword>
<evidence type="ECO:0000256" key="6">
    <source>
        <dbReference type="ARBA" id="ARBA00023157"/>
    </source>
</evidence>
<feature type="repeat" description="TNFR-Cys" evidence="9">
    <location>
        <begin position="116"/>
        <end position="156"/>
    </location>
</feature>
<organism evidence="13 14">
    <name type="scientific">Oryzias latipes</name>
    <name type="common">Japanese rice fish</name>
    <name type="synonym">Japanese killifish</name>
    <dbReference type="NCBI Taxonomy" id="8090"/>
    <lineage>
        <taxon>Eukaryota</taxon>
        <taxon>Metazoa</taxon>
        <taxon>Chordata</taxon>
        <taxon>Craniata</taxon>
        <taxon>Vertebrata</taxon>
        <taxon>Euteleostomi</taxon>
        <taxon>Actinopterygii</taxon>
        <taxon>Neopterygii</taxon>
        <taxon>Teleostei</taxon>
        <taxon>Neoteleostei</taxon>
        <taxon>Acanthomorphata</taxon>
        <taxon>Ovalentaria</taxon>
        <taxon>Atherinomorphae</taxon>
        <taxon>Beloniformes</taxon>
        <taxon>Adrianichthyidae</taxon>
        <taxon>Oryziinae</taxon>
        <taxon>Oryzias</taxon>
    </lineage>
</organism>